<accession>A0A7S4GHZ5</accession>
<dbReference type="EMBL" id="HBJA01142112">
    <property type="protein sequence ID" value="CAE0837571.1"/>
    <property type="molecule type" value="Transcribed_RNA"/>
</dbReference>
<gene>
    <name evidence="1" type="ORF">EGYM00163_LOCUS48943</name>
</gene>
<organism evidence="1">
    <name type="scientific">Eutreptiella gymnastica</name>
    <dbReference type="NCBI Taxonomy" id="73025"/>
    <lineage>
        <taxon>Eukaryota</taxon>
        <taxon>Discoba</taxon>
        <taxon>Euglenozoa</taxon>
        <taxon>Euglenida</taxon>
        <taxon>Spirocuta</taxon>
        <taxon>Euglenophyceae</taxon>
        <taxon>Eutreptiales</taxon>
        <taxon>Eutreptiaceae</taxon>
        <taxon>Eutreptiella</taxon>
    </lineage>
</organism>
<protein>
    <submittedName>
        <fullName evidence="1">Uncharacterized protein</fullName>
    </submittedName>
</protein>
<evidence type="ECO:0000313" key="1">
    <source>
        <dbReference type="EMBL" id="CAE0837571.1"/>
    </source>
</evidence>
<proteinExistence type="predicted"/>
<name>A0A7S4GHZ5_9EUGL</name>
<sequence>MSGNEVLRQFLTVRKHSYKYAPAFQKLHALVNGKKSFKDLRAENNNKLGVKVVLGEKSDLSMCQLADTMVDRLRLSKLGVSVKPAKSGDVYYGHLAAQRNRFAVPSELKYTESSYSSRSIYIWLWTDVQQECPDLFTQIMVGPTSDCNVFTFGHVQNARGGIKPVGGVEEFMGWLEGRTNIFSKAPKLDTRGSNVYVMFSDNFLEMFPTNYNKIFDQIENVLGDQSFVRFSYLSRHPVSYNALNAYPFPPISDMIGPQNNYNINVLTNVQRQDYSENEGKGRFNVRTMCHSTLFRADQPMNELIIAQKTPAEDNANLVFIDKFQDYKSAINPIFISEFSDKLQTMHPHHLLTYMFALFAWPSALGGLLPLTKIPAQARQRVFKTTHTKLLESLMDSFDNDPTRLAIIHSLAFGRPELVEDIRHQLWQYTIIPGTAFNICKLKAIVKYLNESADVAPDGPYYEFDGPSPRPPAAVGGAQRVARKSDPIFAIDCEFVRHSMPLRGHINEVNRKQHLSWCKLNPEAL</sequence>
<reference evidence="1" key="1">
    <citation type="submission" date="2021-01" db="EMBL/GenBank/DDBJ databases">
        <authorList>
            <person name="Corre E."/>
            <person name="Pelletier E."/>
            <person name="Niang G."/>
            <person name="Scheremetjew M."/>
            <person name="Finn R."/>
            <person name="Kale V."/>
            <person name="Holt S."/>
            <person name="Cochrane G."/>
            <person name="Meng A."/>
            <person name="Brown T."/>
            <person name="Cohen L."/>
        </authorList>
    </citation>
    <scope>NUCLEOTIDE SEQUENCE</scope>
    <source>
        <strain evidence="1">CCMP1594</strain>
    </source>
</reference>
<dbReference type="AlphaFoldDB" id="A0A7S4GHZ5"/>